<dbReference type="Proteomes" id="UP001149140">
    <property type="component" value="Unassembled WGS sequence"/>
</dbReference>
<gene>
    <name evidence="2" type="ORF">OM076_19885</name>
</gene>
<dbReference type="Pfam" id="PF03358">
    <property type="entry name" value="FMN_red"/>
    <property type="match status" value="1"/>
</dbReference>
<dbReference type="SUPFAM" id="SSF52218">
    <property type="entry name" value="Flavoproteins"/>
    <property type="match status" value="1"/>
</dbReference>
<protein>
    <submittedName>
        <fullName evidence="2">NAD(P)H-dependent oxidoreductase</fullName>
    </submittedName>
</protein>
<reference evidence="2" key="1">
    <citation type="submission" date="2022-10" db="EMBL/GenBank/DDBJ databases">
        <title>The WGS of Solirubrobacter ginsenosidimutans DSM 21036.</title>
        <authorList>
            <person name="Jiang Z."/>
        </authorList>
    </citation>
    <scope>NUCLEOTIDE SEQUENCE</scope>
    <source>
        <strain evidence="2">DSM 21036</strain>
    </source>
</reference>
<proteinExistence type="predicted"/>
<dbReference type="AlphaFoldDB" id="A0A9X3MWI6"/>
<dbReference type="EMBL" id="JAPDOD010000019">
    <property type="protein sequence ID" value="MDA0162545.1"/>
    <property type="molecule type" value="Genomic_DNA"/>
</dbReference>
<dbReference type="GO" id="GO:0005829">
    <property type="term" value="C:cytosol"/>
    <property type="evidence" value="ECO:0007669"/>
    <property type="project" value="TreeGrafter"/>
</dbReference>
<evidence type="ECO:0000313" key="2">
    <source>
        <dbReference type="EMBL" id="MDA0162545.1"/>
    </source>
</evidence>
<keyword evidence="3" id="KW-1185">Reference proteome</keyword>
<dbReference type="GO" id="GO:0016491">
    <property type="term" value="F:oxidoreductase activity"/>
    <property type="evidence" value="ECO:0007669"/>
    <property type="project" value="InterPro"/>
</dbReference>
<feature type="domain" description="NADPH-dependent FMN reductase-like" evidence="1">
    <location>
        <begin position="1"/>
        <end position="144"/>
    </location>
</feature>
<sequence length="186" mass="19789">MRILGISGSLRRGSHNRKLLRAAGALLPPGVELVEWDGLAGLPAFDEDLENTPPAPVKAFFEAIERADALLIATPEYNASLPGALKNAIDWASRPFPDNVLRYKPTAVVGASTGLFGAVWAQAEVRKTMKASGAHVLEDELPVGMADYAFADGQDALSDPELTARLKDLLGDLVREVNTPVEASSS</sequence>
<accession>A0A9X3MWI6</accession>
<dbReference type="InterPro" id="IPR029039">
    <property type="entry name" value="Flavoprotein-like_sf"/>
</dbReference>
<dbReference type="GO" id="GO:0010181">
    <property type="term" value="F:FMN binding"/>
    <property type="evidence" value="ECO:0007669"/>
    <property type="project" value="TreeGrafter"/>
</dbReference>
<dbReference type="InterPro" id="IPR005025">
    <property type="entry name" value="FMN_Rdtase-like_dom"/>
</dbReference>
<organism evidence="2 3">
    <name type="scientific">Solirubrobacter ginsenosidimutans</name>
    <dbReference type="NCBI Taxonomy" id="490573"/>
    <lineage>
        <taxon>Bacteria</taxon>
        <taxon>Bacillati</taxon>
        <taxon>Actinomycetota</taxon>
        <taxon>Thermoleophilia</taxon>
        <taxon>Solirubrobacterales</taxon>
        <taxon>Solirubrobacteraceae</taxon>
        <taxon>Solirubrobacter</taxon>
    </lineage>
</organism>
<evidence type="ECO:0000259" key="1">
    <source>
        <dbReference type="Pfam" id="PF03358"/>
    </source>
</evidence>
<evidence type="ECO:0000313" key="3">
    <source>
        <dbReference type="Proteomes" id="UP001149140"/>
    </source>
</evidence>
<dbReference type="RefSeq" id="WP_270041786.1">
    <property type="nucleotide sequence ID" value="NZ_JAPDOD010000019.1"/>
</dbReference>
<dbReference type="PANTHER" id="PTHR30543">
    <property type="entry name" value="CHROMATE REDUCTASE"/>
    <property type="match status" value="1"/>
</dbReference>
<dbReference type="Gene3D" id="3.40.50.360">
    <property type="match status" value="1"/>
</dbReference>
<dbReference type="PANTHER" id="PTHR30543:SF21">
    <property type="entry name" value="NAD(P)H-DEPENDENT FMN REDUCTASE LOT6"/>
    <property type="match status" value="1"/>
</dbReference>
<name>A0A9X3MWI6_9ACTN</name>
<dbReference type="InterPro" id="IPR050712">
    <property type="entry name" value="NAD(P)H-dep_reductase"/>
</dbReference>
<comment type="caution">
    <text evidence="2">The sequence shown here is derived from an EMBL/GenBank/DDBJ whole genome shotgun (WGS) entry which is preliminary data.</text>
</comment>